<dbReference type="Gene3D" id="3.10.450.160">
    <property type="entry name" value="inner membrane protein cigr"/>
    <property type="match status" value="1"/>
</dbReference>
<evidence type="ECO:0000256" key="1">
    <source>
        <dbReference type="SAM" id="SignalP"/>
    </source>
</evidence>
<keyword evidence="3" id="KW-1185">Reference proteome</keyword>
<organism evidence="2 3">
    <name type="scientific">Ramlibacter aquaticus</name>
    <dbReference type="NCBI Taxonomy" id="2780094"/>
    <lineage>
        <taxon>Bacteria</taxon>
        <taxon>Pseudomonadati</taxon>
        <taxon>Pseudomonadota</taxon>
        <taxon>Betaproteobacteria</taxon>
        <taxon>Burkholderiales</taxon>
        <taxon>Comamonadaceae</taxon>
        <taxon>Ramlibacter</taxon>
    </lineage>
</organism>
<keyword evidence="1" id="KW-0732">Signal</keyword>
<proteinExistence type="predicted"/>
<gene>
    <name evidence="2" type="ORF">IM725_00260</name>
</gene>
<evidence type="ECO:0008006" key="4">
    <source>
        <dbReference type="Google" id="ProtNLM"/>
    </source>
</evidence>
<comment type="caution">
    <text evidence="2">The sequence shown here is derived from an EMBL/GenBank/DDBJ whole genome shotgun (WGS) entry which is preliminary data.</text>
</comment>
<reference evidence="2 3" key="1">
    <citation type="submission" date="2020-10" db="EMBL/GenBank/DDBJ databases">
        <title>Draft genome of Ramlibacter aquaticus LMG 30558.</title>
        <authorList>
            <person name="Props R."/>
        </authorList>
    </citation>
    <scope>NUCLEOTIDE SEQUENCE [LARGE SCALE GENOMIC DNA]</scope>
    <source>
        <strain evidence="2 3">LMG 30558</strain>
    </source>
</reference>
<feature type="chain" id="PRO_5046736959" description="DUF1236 domain-containing protein" evidence="1">
    <location>
        <begin position="24"/>
        <end position="156"/>
    </location>
</feature>
<dbReference type="Proteomes" id="UP000715965">
    <property type="component" value="Unassembled WGS sequence"/>
</dbReference>
<sequence length="156" mass="16564">MSMRFGVAMLAAGLLGLAGGAQAASALHKADTQPPQQAPAPSTGVTGYGVKLGGFFNAQHKQVARKFFQRYAKGKECPEGMEREGHQCKPPVPGRYWAVGQPLQSAVATYPLPQPLREQLPAPPAGYAYLRAGDDILLVSDNPIHLVVDVMEDVVG</sequence>
<protein>
    <recommendedName>
        <fullName evidence="4">DUF1236 domain-containing protein</fullName>
    </recommendedName>
</protein>
<dbReference type="EMBL" id="JADDOJ010000001">
    <property type="protein sequence ID" value="MBE7939000.1"/>
    <property type="molecule type" value="Genomic_DNA"/>
</dbReference>
<dbReference type="RefSeq" id="WP_193778549.1">
    <property type="nucleotide sequence ID" value="NZ_JADDOJ010000001.1"/>
</dbReference>
<name>A0ABR9S9I5_9BURK</name>
<evidence type="ECO:0000313" key="3">
    <source>
        <dbReference type="Proteomes" id="UP000715965"/>
    </source>
</evidence>
<evidence type="ECO:0000313" key="2">
    <source>
        <dbReference type="EMBL" id="MBE7939000.1"/>
    </source>
</evidence>
<accession>A0ABR9S9I5</accession>
<feature type="signal peptide" evidence="1">
    <location>
        <begin position="1"/>
        <end position="23"/>
    </location>
</feature>